<protein>
    <submittedName>
        <fullName evidence="1">T9SS type A sorting domain-containing protein</fullName>
    </submittedName>
</protein>
<proteinExistence type="predicted"/>
<comment type="caution">
    <text evidence="1">The sequence shown here is derived from an EMBL/GenBank/DDBJ whole genome shotgun (WGS) entry which is preliminary data.</text>
</comment>
<gene>
    <name evidence="1" type="ORF">E0946_02765</name>
</gene>
<dbReference type="Proteomes" id="UP000294588">
    <property type="component" value="Unassembled WGS sequence"/>
</dbReference>
<dbReference type="EMBL" id="SMOG01000005">
    <property type="protein sequence ID" value="TDF73499.1"/>
    <property type="molecule type" value="Genomic_DNA"/>
</dbReference>
<name>A0AC61QJM9_9BACT</name>
<reference evidence="1" key="1">
    <citation type="submission" date="2019-03" db="EMBL/GenBank/DDBJ databases">
        <title>Candidatus Syntrophosphaera thermopropionivorans: a novel player in syntrophic propionate oxidation during anaerobic digestion.</title>
        <authorList>
            <person name="Dyksma S."/>
        </authorList>
    </citation>
    <scope>NUCLEOTIDE SEQUENCE</scope>
    <source>
        <strain evidence="1">W5</strain>
    </source>
</reference>
<evidence type="ECO:0000313" key="1">
    <source>
        <dbReference type="EMBL" id="TDF73499.1"/>
    </source>
</evidence>
<organism evidence="1 2">
    <name type="scientific">Candidatus Syntrophosphaera thermopropionivorans</name>
    <dbReference type="NCBI Taxonomy" id="2593015"/>
    <lineage>
        <taxon>Bacteria</taxon>
        <taxon>Pseudomonadati</taxon>
        <taxon>Candidatus Cloacimonadota</taxon>
        <taxon>Candidatus Cloacimonadia</taxon>
        <taxon>Candidatus Cloacimonadales</taxon>
        <taxon>Candidatus Cloacimonadaceae</taxon>
        <taxon>Candidatus Syntrophosphaera</taxon>
    </lineage>
</organism>
<accession>A0AC61QJM9</accession>
<evidence type="ECO:0000313" key="2">
    <source>
        <dbReference type="Proteomes" id="UP000294588"/>
    </source>
</evidence>
<sequence length="498" mass="55975">MRMSVKKLGGVLFILCLALGLFAQVDSTFVRYYSPTYETHPYWYSFPTSFTDAANVFEKYDGNFGMQILSTYHTPPPELIFPQSPVATYNRRGEYINTTFGPFNDDGLLFGYYSHIIKDGYGGYLALDMFEHKIHRLNSDLQFVEWVPLLYFNGTPGCILDLISEDNGFVVVANSGGYVIAKFSYDLTCLWSTPFTAHTQICLKKLGDGAFVNMSWYSPHYQVMKISSMGDTIWTKQLQDYGVESFIEINNNFYGFIYDSVDINTGELRVYDFGVDFENENPGDPILVIPTYHLLNSNLYWLSELFSVIKTSDNCIILAVSTPGGEIFKFDSNFNLIWSSNALQNERIGIGNHPLIELGNGDLLYCATVGYQPKQLALVRIDSNGNYVGIDDPTTPALQNGLLSAYPNPFTAFTNLKVILPANQDNSLPRVTTASIDIYNIKGQKVKNISLDPNKVSEQLTNWDGRDADGKQCSSGIYFLNLSVNGKRCLSKKVTLFR</sequence>
<keyword evidence="2" id="KW-1185">Reference proteome</keyword>